<sequence length="103" mass="11687">MLAHVCFFLALGVYYVAKVGFKKASLGIYLHVILGTVSILSMVMDTVMQIGSDRFWRYSGFSLTMLFIGISGYYVIKQGKRWMKWHIVAVGSFFAYLMAIIVL</sequence>
<keyword evidence="1" id="KW-0472">Membrane</keyword>
<feature type="transmembrane region" description="Helical" evidence="1">
    <location>
        <begin position="82"/>
        <end position="102"/>
    </location>
</feature>
<dbReference type="EMBL" id="AP028127">
    <property type="protein sequence ID" value="BEH90727.1"/>
    <property type="molecule type" value="Genomic_DNA"/>
</dbReference>
<gene>
    <name evidence="2" type="ORF">T23_08290</name>
</gene>
<proteinExistence type="predicted"/>
<feature type="transmembrane region" description="Helical" evidence="1">
    <location>
        <begin position="55"/>
        <end position="76"/>
    </location>
</feature>
<dbReference type="Proteomes" id="UP001432099">
    <property type="component" value="Chromosome"/>
</dbReference>
<evidence type="ECO:0000313" key="2">
    <source>
        <dbReference type="EMBL" id="BEH90727.1"/>
    </source>
</evidence>
<protein>
    <recommendedName>
        <fullName evidence="4">DUF2306 domain-containing protein</fullName>
    </recommendedName>
</protein>
<reference evidence="2" key="1">
    <citation type="journal article" date="2024" name="Int. J. Syst. Evol. Microbiol.">
        <title>Turicibacter faecis sp. nov., isolated from faeces of heart failure mouse model.</title>
        <authorList>
            <person name="Imamura Y."/>
            <person name="Motooka D."/>
            <person name="Nakajima Y."/>
            <person name="Ito S."/>
            <person name="Kitakaze M."/>
            <person name="Iida T."/>
            <person name="Nakamura S."/>
        </authorList>
    </citation>
    <scope>NUCLEOTIDE SEQUENCE</scope>
    <source>
        <strain evidence="2">TC023</strain>
    </source>
</reference>
<evidence type="ECO:0000256" key="1">
    <source>
        <dbReference type="SAM" id="Phobius"/>
    </source>
</evidence>
<evidence type="ECO:0000313" key="3">
    <source>
        <dbReference type="Proteomes" id="UP001432099"/>
    </source>
</evidence>
<organism evidence="2 3">
    <name type="scientific">Turicibacter faecis</name>
    <dbReference type="NCBI Taxonomy" id="2963365"/>
    <lineage>
        <taxon>Bacteria</taxon>
        <taxon>Bacillati</taxon>
        <taxon>Bacillota</taxon>
        <taxon>Erysipelotrichia</taxon>
        <taxon>Erysipelotrichales</taxon>
        <taxon>Turicibacteraceae</taxon>
        <taxon>Turicibacter</taxon>
    </lineage>
</organism>
<keyword evidence="1" id="KW-0812">Transmembrane</keyword>
<name>A0ABM8IHM5_9FIRM</name>
<dbReference type="RefSeq" id="WP_161832084.1">
    <property type="nucleotide sequence ID" value="NZ_AP028127.1"/>
</dbReference>
<accession>A0ABM8IHM5</accession>
<feature type="transmembrane region" description="Helical" evidence="1">
    <location>
        <begin position="28"/>
        <end position="48"/>
    </location>
</feature>
<keyword evidence="3" id="KW-1185">Reference proteome</keyword>
<evidence type="ECO:0008006" key="4">
    <source>
        <dbReference type="Google" id="ProtNLM"/>
    </source>
</evidence>
<keyword evidence="1" id="KW-1133">Transmembrane helix</keyword>